<sequence>MRYSHVRPLRYKALRAIDNYGTGWSNSKTIAIFALAAYEQQPPGELANLKQTGSIEDYQWQFQSLLTRTSDLQPR</sequence>
<dbReference type="Proteomes" id="UP000734854">
    <property type="component" value="Unassembled WGS sequence"/>
</dbReference>
<organism evidence="1 2">
    <name type="scientific">Zingiber officinale</name>
    <name type="common">Ginger</name>
    <name type="synonym">Amomum zingiber</name>
    <dbReference type="NCBI Taxonomy" id="94328"/>
    <lineage>
        <taxon>Eukaryota</taxon>
        <taxon>Viridiplantae</taxon>
        <taxon>Streptophyta</taxon>
        <taxon>Embryophyta</taxon>
        <taxon>Tracheophyta</taxon>
        <taxon>Spermatophyta</taxon>
        <taxon>Magnoliopsida</taxon>
        <taxon>Liliopsida</taxon>
        <taxon>Zingiberales</taxon>
        <taxon>Zingiberaceae</taxon>
        <taxon>Zingiber</taxon>
    </lineage>
</organism>
<name>A0A8J5KDE1_ZINOF</name>
<evidence type="ECO:0000313" key="1">
    <source>
        <dbReference type="EMBL" id="KAG6476553.1"/>
    </source>
</evidence>
<dbReference type="EMBL" id="JACMSC010000018">
    <property type="protein sequence ID" value="KAG6476553.1"/>
    <property type="molecule type" value="Genomic_DNA"/>
</dbReference>
<protein>
    <submittedName>
        <fullName evidence="1">Uncharacterized protein</fullName>
    </submittedName>
</protein>
<keyword evidence="2" id="KW-1185">Reference proteome</keyword>
<evidence type="ECO:0000313" key="2">
    <source>
        <dbReference type="Proteomes" id="UP000734854"/>
    </source>
</evidence>
<reference evidence="1 2" key="1">
    <citation type="submission" date="2020-08" db="EMBL/GenBank/DDBJ databases">
        <title>Plant Genome Project.</title>
        <authorList>
            <person name="Zhang R.-G."/>
        </authorList>
    </citation>
    <scope>NUCLEOTIDE SEQUENCE [LARGE SCALE GENOMIC DNA]</scope>
    <source>
        <tissue evidence="1">Rhizome</tissue>
    </source>
</reference>
<comment type="caution">
    <text evidence="1">The sequence shown here is derived from an EMBL/GenBank/DDBJ whole genome shotgun (WGS) entry which is preliminary data.</text>
</comment>
<proteinExistence type="predicted"/>
<gene>
    <name evidence="1" type="ORF">ZIOFF_065795</name>
</gene>
<dbReference type="AlphaFoldDB" id="A0A8J5KDE1"/>
<accession>A0A8J5KDE1</accession>